<dbReference type="Gene3D" id="2.30.110.10">
    <property type="entry name" value="Electron Transport, Fmn-binding Protein, Chain A"/>
    <property type="match status" value="1"/>
</dbReference>
<dbReference type="InterPro" id="IPR003018">
    <property type="entry name" value="GAF"/>
</dbReference>
<dbReference type="Proteomes" id="UP000255207">
    <property type="component" value="Unassembled WGS sequence"/>
</dbReference>
<sequence length="489" mass="52907">MTLTLADLSGCFDGVIPSIIATAAADGKPNISYLSHVAMVDGERVALSNQFFAKTAANIRANPRARLLLVHARSGRQFALDLLWESSADRGALFERMARDLKASSAQIGMGDVMRLRAIDIFRVVGIEPCLSASEAAPSEPAPVLLRDVAPAMSELTAQDSIAALLDALLASVRRLAACDHALVLLPEPARAALVTMASVGYRQSGIGSEVPIREGLIGEAAAGRSTFKINDASRLQRFSQAIARSEANEDRTRSIALPSLIGGLSQIAVPMIAQGELRGVLFAESPARLAFDADRQSTLEMLCQQAASSLALLDATAEEGPMTSLPTADRPAGVDEPVHVTAYAFDDSVFIGDTYVIKGVAGRLLVFLLERSMAEARTEFTNREIRLASELKLPEFKDNLETRLLLLRRRLDEKRLPVRLEQIARGRIRLCVTGRPIIRLRWVQGSKRQQVASAPLPDIPSVLESGRCSQDGNRQISIQLGYLKIGLR</sequence>
<name>A0A370KZE3_9HYPH</name>
<reference evidence="3" key="1">
    <citation type="submission" date="2018-07" db="EMBL/GenBank/DDBJ databases">
        <authorList>
            <person name="Safronova V.I."/>
            <person name="Chirak E.R."/>
            <person name="Sazanova A.L."/>
        </authorList>
    </citation>
    <scope>NUCLEOTIDE SEQUENCE [LARGE SCALE GENOMIC DNA]</scope>
    <source>
        <strain evidence="3">RCAM04685</strain>
    </source>
</reference>
<dbReference type="SUPFAM" id="SSF50475">
    <property type="entry name" value="FMN-binding split barrel"/>
    <property type="match status" value="1"/>
</dbReference>
<evidence type="ECO:0000313" key="3">
    <source>
        <dbReference type="Proteomes" id="UP000255207"/>
    </source>
</evidence>
<accession>A0A370KZE3</accession>
<evidence type="ECO:0000313" key="2">
    <source>
        <dbReference type="EMBL" id="RDJ20373.1"/>
    </source>
</evidence>
<dbReference type="SMART" id="SM00065">
    <property type="entry name" value="GAF"/>
    <property type="match status" value="1"/>
</dbReference>
<comment type="caution">
    <text evidence="2">The sequence shown here is derived from an EMBL/GenBank/DDBJ whole genome shotgun (WGS) entry which is preliminary data.</text>
</comment>
<dbReference type="SUPFAM" id="SSF55781">
    <property type="entry name" value="GAF domain-like"/>
    <property type="match status" value="1"/>
</dbReference>
<dbReference type="OrthoDB" id="329702at2"/>
<protein>
    <submittedName>
        <fullName evidence="2">GAF domain-containing protein</fullName>
    </submittedName>
</protein>
<dbReference type="EMBL" id="QQTP01000019">
    <property type="protein sequence ID" value="RDJ20373.1"/>
    <property type="molecule type" value="Genomic_DNA"/>
</dbReference>
<dbReference type="Pfam" id="PF01243">
    <property type="entry name" value="PNPOx_N"/>
    <property type="match status" value="1"/>
</dbReference>
<gene>
    <name evidence="2" type="ORF">DWE98_24865</name>
</gene>
<dbReference type="Gene3D" id="3.30.450.40">
    <property type="match status" value="1"/>
</dbReference>
<dbReference type="Pfam" id="PF13185">
    <property type="entry name" value="GAF_2"/>
    <property type="match status" value="1"/>
</dbReference>
<dbReference type="RefSeq" id="WP_114832012.1">
    <property type="nucleotide sequence ID" value="NZ_QQTO01000020.1"/>
</dbReference>
<feature type="domain" description="GAF" evidence="1">
    <location>
        <begin position="161"/>
        <end position="321"/>
    </location>
</feature>
<dbReference type="InterPro" id="IPR029016">
    <property type="entry name" value="GAF-like_dom_sf"/>
</dbReference>
<keyword evidence="3" id="KW-1185">Reference proteome</keyword>
<dbReference type="PANTHER" id="PTHR40660">
    <property type="entry name" value="5'-PHOSPHATE OXIDASE PUTATIVE DOMAIN-CONTAINING PROTEIN-RELATED"/>
    <property type="match status" value="1"/>
</dbReference>
<dbReference type="PANTHER" id="PTHR40660:SF1">
    <property type="entry name" value="5'-PHOSPHATE OXIDASE PUTATIVE DOMAIN-CONTAINING PROTEIN-RELATED"/>
    <property type="match status" value="1"/>
</dbReference>
<dbReference type="InterPro" id="IPR011576">
    <property type="entry name" value="Pyridox_Oxase_N"/>
</dbReference>
<dbReference type="AlphaFoldDB" id="A0A370KZE3"/>
<organism evidence="2 3">
    <name type="scientific">Bosea caraganae</name>
    <dbReference type="NCBI Taxonomy" id="2763117"/>
    <lineage>
        <taxon>Bacteria</taxon>
        <taxon>Pseudomonadati</taxon>
        <taxon>Pseudomonadota</taxon>
        <taxon>Alphaproteobacteria</taxon>
        <taxon>Hyphomicrobiales</taxon>
        <taxon>Boseaceae</taxon>
        <taxon>Bosea</taxon>
    </lineage>
</organism>
<proteinExistence type="predicted"/>
<evidence type="ECO:0000259" key="1">
    <source>
        <dbReference type="SMART" id="SM00065"/>
    </source>
</evidence>
<dbReference type="InterPro" id="IPR012349">
    <property type="entry name" value="Split_barrel_FMN-bd"/>
</dbReference>